<gene>
    <name evidence="1" type="ORF">Ga0074812_1545</name>
</gene>
<dbReference type="RefSeq" id="WP_278184688.1">
    <property type="nucleotide sequence ID" value="NZ_FAOZ01000054.1"/>
</dbReference>
<organism evidence="1 2">
    <name type="scientific">Parafrankia irregularis</name>
    <dbReference type="NCBI Taxonomy" id="795642"/>
    <lineage>
        <taxon>Bacteria</taxon>
        <taxon>Bacillati</taxon>
        <taxon>Actinomycetota</taxon>
        <taxon>Actinomycetes</taxon>
        <taxon>Frankiales</taxon>
        <taxon>Frankiaceae</taxon>
        <taxon>Parafrankia</taxon>
    </lineage>
</organism>
<evidence type="ECO:0000313" key="1">
    <source>
        <dbReference type="EMBL" id="CUU61046.1"/>
    </source>
</evidence>
<keyword evidence="2" id="KW-1185">Reference proteome</keyword>
<name>A0A0S4R2C2_9ACTN</name>
<sequence>MTVGGLDFVVRASELRRTVGITVDRDGTLLLHAPADADPDRLAR</sequence>
<proteinExistence type="predicted"/>
<evidence type="ECO:0000313" key="2">
    <source>
        <dbReference type="Proteomes" id="UP000198802"/>
    </source>
</evidence>
<reference evidence="2" key="1">
    <citation type="submission" date="2015-11" db="EMBL/GenBank/DDBJ databases">
        <authorList>
            <person name="Varghese N."/>
        </authorList>
    </citation>
    <scope>NUCLEOTIDE SEQUENCE [LARGE SCALE GENOMIC DNA]</scope>
    <source>
        <strain evidence="2">DSM 45899</strain>
    </source>
</reference>
<dbReference type="Proteomes" id="UP000198802">
    <property type="component" value="Unassembled WGS sequence"/>
</dbReference>
<dbReference type="EMBL" id="FAOZ01000054">
    <property type="protein sequence ID" value="CUU61046.1"/>
    <property type="molecule type" value="Genomic_DNA"/>
</dbReference>
<accession>A0A0S4R2C2</accession>
<protein>
    <submittedName>
        <fullName evidence="1">Uncharacterized protein</fullName>
    </submittedName>
</protein>
<dbReference type="AlphaFoldDB" id="A0A0S4R2C2"/>